<sequence>MGVHGLWELLAPVGRRVSVESLGSRKLAIDASIWIIQFMKAMRDDRGDMIRNAHLLGFFRRICKLLFLRVKPVFVFDGGTPALKRRTVIARRRQREQAQSRIRKTAEKLLLNHLRTRKLEEIAGRGGTQNKSSMRNNIDNGNDVAAVDSGMNGTEGFPSSSGATSHSDVLKQEASDDLLVTSMIGHKKEDNEDTEIPEHEVQGLNGWDEVEKQDLDEDDEEELVYLPSTEGKLDPEVLASLPASVQLELLVQMREQLVAENRHKFQKVAKVPSSFSQLQIDAYLKTVAFRRGIQDAQKAAAVKGVGGVPVTRIASETNREFVFTTSYQGDKTALTGEGGGNSILTSLKPPQPKVQPPASTSSSLLCTNFTSLPINGGALSTDSDVIKNSDSTVQTYVDEKGRTRVSRVRGMGVLMTRDLQWNLYLMKDVEKRQALEELKDDNVSAFAESAVNSGDGEVFQKLIMGDNPSISESLSGRPPTSPGVLVQVDADQFIHDDVSAGVGPKVASNPDGMPHVPSIQITFNSNEDDEDEDLDLFKNLVRDGPQGSLEKPLVQSTASALVPVAEENDDDDCEWEDGDLQGAQEPSPGLKSSNGVQELDHRKSILSESHIQTPAGNILTLGGDSDAEMALAIQQSLAEHDRLRSAQPGVYPDSEDTGLSDDSDTGESGESEVEWEDGSGAVAVPAAGFTVAAGLGLTQEDIEVQEATRRSLNDVWRAPVRALPQLVIREPVEGGAKASPGGVSRVEEQESLATVDKGLNVDSEEARIARERARKGKAVAEDLIISSPAGVIRAAAEVRQQFQEIPSTDETQVSSVVAFNNNPRQDPSKYDDEKEEKSRLNNLANVNVGVAGFAIDDLVNREVGSDQNLKALLNGTKSNAEISVDVETDVPENPERIEKADILKEVESVHDAVNNCPKGSSPTPDQHDNLSSVVKPNFAKPGSESVLPMEEMLKDAEDMDLAKDREEMLMHEAGLLAEREALSRDEAELQAVFEKEQEELLAGIDKERELLLEEEAELRELQKKNERNADSVTSEMFAECQELLQMFGLPYVIAPMEAEAQCAFLDAEKLVDGVVTDDVDVFLFGGRNVYKNIFDDRKYVETYYMKDVETELGLDRDKLIRMALLLGSDYTEGVSGIGIVNAIEVVNAFDEDDGLKNFKEMVESVDLSLLELGGNGFKRKGSRSKAKDKKEKADDMGEDDATNEAAETSNGDDQDDAARELRQQAFMESHRAVSKNWKIPESFPSEAVVAEYKSPRVEKSKQGFSWGRPDLEALRKFCLERFSWPKEKADELLLSVLKEYDRQETQLRMDAFYAFNQRFAKVRSARIQKALRGTTGRLSKELVDVSSLDGPPAKKQKQRKGSSKKSVEKIATELVEEADLNSVQGNITEGLPDSEDLTSGHANRRGRGRRNRKNNKEAVKTRGRGRGRGSRGGRISDVTKADEDSASTASSESDHDDTVIEMKTKRGRPKRKAEDQLLPIRRSSRARKNEANYNEPAGSDDAADNPENEDDVSTGSQTSNPSREDHAEEIIDHRNFVQSSSAEYQAGAGAGHLRDDGDVHRDRETGAVAAETGSVPTPSYLFSGGGFCVPEEDVVPGLEGHHEQNDNIQPEQDVTEPCDPNELVSGQVDADITPDLSNVDQELIQTATQVAIEEMHTSASSGFRALPFLRRKRPSKQP</sequence>
<dbReference type="PANTHER" id="PTHR16171">
    <property type="entry name" value="DNA REPAIR PROTEIN COMPLEMENTING XP-G CELLS-RELATED"/>
    <property type="match status" value="1"/>
</dbReference>
<dbReference type="InterPro" id="IPR036279">
    <property type="entry name" value="5-3_exonuclease_C_sf"/>
</dbReference>
<dbReference type="InterPro" id="IPR006085">
    <property type="entry name" value="XPG_DNA_repair_N"/>
</dbReference>
<keyword evidence="18" id="KW-1185">Reference proteome</keyword>
<evidence type="ECO:0000256" key="8">
    <source>
        <dbReference type="ARBA" id="ARBA00022801"/>
    </source>
</evidence>
<dbReference type="PROSITE" id="PS00841">
    <property type="entry name" value="XPG_1"/>
    <property type="match status" value="1"/>
</dbReference>
<dbReference type="InterPro" id="IPR001044">
    <property type="entry name" value="XPG/Rad2_eukaryotes"/>
</dbReference>
<dbReference type="GO" id="GO:0004520">
    <property type="term" value="F:DNA endonuclease activity"/>
    <property type="evidence" value="ECO:0000318"/>
    <property type="project" value="GO_Central"/>
</dbReference>
<feature type="region of interest" description="Disordered" evidence="13">
    <location>
        <begin position="1342"/>
        <end position="1367"/>
    </location>
</feature>
<evidence type="ECO:0000256" key="9">
    <source>
        <dbReference type="ARBA" id="ARBA00022842"/>
    </source>
</evidence>
<dbReference type="PRINTS" id="PR00066">
    <property type="entry name" value="XRODRMPGMNTG"/>
</dbReference>
<feature type="compositionally biased region" description="Basic and acidic residues" evidence="13">
    <location>
        <begin position="1522"/>
        <end position="1535"/>
    </location>
</feature>
<keyword evidence="9" id="KW-0460">Magnesium</keyword>
<dbReference type="GO" id="GO:0005634">
    <property type="term" value="C:nucleus"/>
    <property type="evidence" value="ECO:0000318"/>
    <property type="project" value="GO_Central"/>
</dbReference>
<feature type="compositionally biased region" description="Acidic residues" evidence="13">
    <location>
        <begin position="1501"/>
        <end position="1512"/>
    </location>
</feature>
<feature type="region of interest" description="Disordered" evidence="13">
    <location>
        <begin position="1178"/>
        <end position="1216"/>
    </location>
</feature>
<feature type="compositionally biased region" description="Basic residues" evidence="13">
    <location>
        <begin position="1354"/>
        <end position="1363"/>
    </location>
</feature>
<dbReference type="Gramene" id="Pp3c11_24040V3.1">
    <property type="protein sequence ID" value="Pp3c11_24040V3.1"/>
    <property type="gene ID" value="Pp3c11_24040"/>
</dbReference>
<dbReference type="InterPro" id="IPR006086">
    <property type="entry name" value="XPG-I_dom"/>
</dbReference>
<feature type="region of interest" description="Disordered" evidence="13">
    <location>
        <begin position="332"/>
        <end position="360"/>
    </location>
</feature>
<name>A0A2K1JW31_PHYPA</name>
<keyword evidence="6" id="KW-0255">Endonuclease</keyword>
<feature type="region of interest" description="Disordered" evidence="13">
    <location>
        <begin position="1599"/>
        <end position="1626"/>
    </location>
</feature>
<evidence type="ECO:0000256" key="4">
    <source>
        <dbReference type="ARBA" id="ARBA00022722"/>
    </source>
</evidence>
<dbReference type="SMART" id="SM00484">
    <property type="entry name" value="XPGI"/>
    <property type="match status" value="1"/>
</dbReference>
<comment type="subcellular location">
    <subcellularLocation>
        <location evidence="2">Nucleus</location>
    </subcellularLocation>
</comment>
<dbReference type="GO" id="GO:0046872">
    <property type="term" value="F:metal ion binding"/>
    <property type="evidence" value="ECO:0007669"/>
    <property type="project" value="UniProtKB-KW"/>
</dbReference>
<comment type="cofactor">
    <cofactor evidence="1">
        <name>Mg(2+)</name>
        <dbReference type="ChEBI" id="CHEBI:18420"/>
    </cofactor>
</comment>
<dbReference type="SMART" id="SM00485">
    <property type="entry name" value="XPGN"/>
    <property type="match status" value="1"/>
</dbReference>
<evidence type="ECO:0000256" key="7">
    <source>
        <dbReference type="ARBA" id="ARBA00022763"/>
    </source>
</evidence>
<evidence type="ECO:0000256" key="5">
    <source>
        <dbReference type="ARBA" id="ARBA00022723"/>
    </source>
</evidence>
<dbReference type="SUPFAM" id="SSF47807">
    <property type="entry name" value="5' to 3' exonuclease, C-terminal subdomain"/>
    <property type="match status" value="1"/>
</dbReference>
<feature type="domain" description="XPG N-terminal" evidence="15">
    <location>
        <begin position="1"/>
        <end position="98"/>
    </location>
</feature>
<dbReference type="RefSeq" id="XP_024388045.1">
    <property type="nucleotide sequence ID" value="XM_024532277.2"/>
</dbReference>
<dbReference type="Pfam" id="PF00752">
    <property type="entry name" value="XPG_N"/>
    <property type="match status" value="1"/>
</dbReference>
<evidence type="ECO:0008006" key="19">
    <source>
        <dbReference type="Google" id="ProtNLM"/>
    </source>
</evidence>
<feature type="compositionally biased region" description="Acidic residues" evidence="13">
    <location>
        <begin position="566"/>
        <end position="579"/>
    </location>
</feature>
<dbReference type="PRINTS" id="PR00853">
    <property type="entry name" value="XPGRADSUPER"/>
</dbReference>
<dbReference type="EnsemblPlants" id="Pp3c11_24040V3.1">
    <property type="protein sequence ID" value="Pp3c11_24040V3.1"/>
    <property type="gene ID" value="Pp3c11_24040"/>
</dbReference>
<dbReference type="STRING" id="3218.A0A2K1JW31"/>
<keyword evidence="11" id="KW-0539">Nucleus</keyword>
<feature type="domain" description="XPG-I" evidence="14">
    <location>
        <begin position="1045"/>
        <end position="1114"/>
    </location>
</feature>
<evidence type="ECO:0000256" key="3">
    <source>
        <dbReference type="ARBA" id="ARBA00005283"/>
    </source>
</evidence>
<reference evidence="17" key="3">
    <citation type="submission" date="2020-12" db="UniProtKB">
        <authorList>
            <consortium name="EnsemblPlants"/>
        </authorList>
    </citation>
    <scope>IDENTIFICATION</scope>
</reference>
<dbReference type="InterPro" id="IPR019974">
    <property type="entry name" value="XPG_CS"/>
</dbReference>
<gene>
    <name evidence="17" type="primary">LOC112288260</name>
    <name evidence="16" type="ORF">PHYPA_015504</name>
</gene>
<keyword evidence="7" id="KW-0227">DNA damage</keyword>
<evidence type="ECO:0000256" key="13">
    <source>
        <dbReference type="SAM" id="MobiDB-lite"/>
    </source>
</evidence>
<dbReference type="Gramene" id="Pp3c11_24040V3.4">
    <property type="protein sequence ID" value="Pp3c11_24040V3.4"/>
    <property type="gene ID" value="Pp3c11_24040"/>
</dbReference>
<dbReference type="EnsemblPlants" id="Pp3c11_24040V3.4">
    <property type="protein sequence ID" value="Pp3c11_24040V3.4"/>
    <property type="gene ID" value="Pp3c11_24040"/>
</dbReference>
<keyword evidence="4" id="KW-0540">Nuclease</keyword>
<feature type="compositionally biased region" description="Basic residues" evidence="13">
    <location>
        <begin position="1178"/>
        <end position="1187"/>
    </location>
</feature>
<dbReference type="SUPFAM" id="SSF88723">
    <property type="entry name" value="PIN domain-like"/>
    <property type="match status" value="1"/>
</dbReference>
<dbReference type="InterPro" id="IPR006084">
    <property type="entry name" value="XPG/Rad2"/>
</dbReference>
<dbReference type="CDD" id="cd09904">
    <property type="entry name" value="H3TH_XPG"/>
    <property type="match status" value="1"/>
</dbReference>
<dbReference type="PROSITE" id="PS00842">
    <property type="entry name" value="XPG_2"/>
    <property type="match status" value="1"/>
</dbReference>
<dbReference type="EMBL" id="ABEU02000011">
    <property type="protein sequence ID" value="PNR45733.1"/>
    <property type="molecule type" value="Genomic_DNA"/>
</dbReference>
<protein>
    <recommendedName>
        <fullName evidence="19">DNA repair protein UVH3</fullName>
    </recommendedName>
</protein>
<dbReference type="GO" id="GO:0006289">
    <property type="term" value="P:nucleotide-excision repair"/>
    <property type="evidence" value="ECO:0007669"/>
    <property type="project" value="InterPro"/>
</dbReference>
<keyword evidence="10" id="KW-0234">DNA repair</keyword>
<dbReference type="FunFam" id="3.40.50.1010:FF:000031">
    <property type="entry name" value="DNA repair protein UVH3"/>
    <property type="match status" value="1"/>
</dbReference>
<keyword evidence="12" id="KW-0175">Coiled coil</keyword>
<dbReference type="GeneID" id="112288260"/>
<proteinExistence type="inferred from homology"/>
<organism evidence="16">
    <name type="scientific">Physcomitrium patens</name>
    <name type="common">Spreading-leaved earth moss</name>
    <name type="synonym">Physcomitrella patens</name>
    <dbReference type="NCBI Taxonomy" id="3218"/>
    <lineage>
        <taxon>Eukaryota</taxon>
        <taxon>Viridiplantae</taxon>
        <taxon>Streptophyta</taxon>
        <taxon>Embryophyta</taxon>
        <taxon>Bryophyta</taxon>
        <taxon>Bryophytina</taxon>
        <taxon>Bryopsida</taxon>
        <taxon>Funariidae</taxon>
        <taxon>Funariales</taxon>
        <taxon>Funariaceae</taxon>
        <taxon>Physcomitrium</taxon>
    </lineage>
</organism>
<feature type="compositionally biased region" description="Basic residues" evidence="13">
    <location>
        <begin position="1421"/>
        <end position="1431"/>
    </location>
</feature>
<evidence type="ECO:0000256" key="1">
    <source>
        <dbReference type="ARBA" id="ARBA00001946"/>
    </source>
</evidence>
<dbReference type="GO" id="GO:0016788">
    <property type="term" value="F:hydrolase activity, acting on ester bonds"/>
    <property type="evidence" value="ECO:0007669"/>
    <property type="project" value="InterPro"/>
</dbReference>
<dbReference type="InterPro" id="IPR029060">
    <property type="entry name" value="PIN-like_dom_sf"/>
</dbReference>
<feature type="region of interest" description="Disordered" evidence="13">
    <location>
        <begin position="1381"/>
        <end position="1559"/>
    </location>
</feature>
<feature type="region of interest" description="Disordered" evidence="13">
    <location>
        <begin position="641"/>
        <end position="677"/>
    </location>
</feature>
<dbReference type="FunFam" id="1.10.150.20:FF:000050">
    <property type="entry name" value="DNA repair protein UVH3"/>
    <property type="match status" value="1"/>
</dbReference>
<evidence type="ECO:0000256" key="11">
    <source>
        <dbReference type="ARBA" id="ARBA00023242"/>
    </source>
</evidence>
<evidence type="ECO:0000313" key="18">
    <source>
        <dbReference type="Proteomes" id="UP000006727"/>
    </source>
</evidence>
<feature type="compositionally biased region" description="Basic and acidic residues" evidence="13">
    <location>
        <begin position="1452"/>
        <end position="1464"/>
    </location>
</feature>
<dbReference type="InterPro" id="IPR008918">
    <property type="entry name" value="HhH2"/>
</dbReference>
<dbReference type="FunFam" id="3.40.50.1010:FF:000029">
    <property type="entry name" value="DNA repair protein UVH3"/>
    <property type="match status" value="1"/>
</dbReference>
<dbReference type="SMART" id="SM00279">
    <property type="entry name" value="HhH2"/>
    <property type="match status" value="1"/>
</dbReference>
<evidence type="ECO:0000256" key="10">
    <source>
        <dbReference type="ARBA" id="ARBA00023204"/>
    </source>
</evidence>
<dbReference type="Gene3D" id="1.10.150.20">
    <property type="entry name" value="5' to 3' exonuclease, C-terminal subdomain"/>
    <property type="match status" value="1"/>
</dbReference>
<feature type="region of interest" description="Disordered" evidence="13">
    <location>
        <begin position="566"/>
        <end position="597"/>
    </location>
</feature>
<dbReference type="CDD" id="cd09868">
    <property type="entry name" value="PIN_XPG_RAD2"/>
    <property type="match status" value="2"/>
</dbReference>
<feature type="compositionally biased region" description="Acidic residues" evidence="13">
    <location>
        <begin position="653"/>
        <end position="677"/>
    </location>
</feature>
<dbReference type="Proteomes" id="UP000006727">
    <property type="component" value="Chromosome 11"/>
</dbReference>
<dbReference type="EnsemblPlants" id="Pp3c11_24040V3.5">
    <property type="protein sequence ID" value="Pp3c11_24040V3.5"/>
    <property type="gene ID" value="Pp3c11_24040"/>
</dbReference>
<evidence type="ECO:0000313" key="16">
    <source>
        <dbReference type="EMBL" id="PNR45733.1"/>
    </source>
</evidence>
<evidence type="ECO:0000256" key="6">
    <source>
        <dbReference type="ARBA" id="ARBA00022759"/>
    </source>
</evidence>
<dbReference type="Pfam" id="PF00867">
    <property type="entry name" value="XPG_I"/>
    <property type="match status" value="1"/>
</dbReference>
<dbReference type="GO" id="GO:0003697">
    <property type="term" value="F:single-stranded DNA binding"/>
    <property type="evidence" value="ECO:0000318"/>
    <property type="project" value="GO_Central"/>
</dbReference>
<evidence type="ECO:0000259" key="15">
    <source>
        <dbReference type="SMART" id="SM00485"/>
    </source>
</evidence>
<evidence type="ECO:0000256" key="12">
    <source>
        <dbReference type="SAM" id="Coils"/>
    </source>
</evidence>
<dbReference type="Gramene" id="Pp3c11_24040V3.5">
    <property type="protein sequence ID" value="Pp3c11_24040V3.5"/>
    <property type="gene ID" value="Pp3c11_24040"/>
</dbReference>
<dbReference type="OrthoDB" id="31113at2759"/>
<dbReference type="Gene3D" id="3.40.50.1010">
    <property type="entry name" value="5'-nuclease"/>
    <property type="match status" value="2"/>
</dbReference>
<reference evidence="16 18" key="1">
    <citation type="journal article" date="2008" name="Science">
        <title>The Physcomitrella genome reveals evolutionary insights into the conquest of land by plants.</title>
        <authorList>
            <person name="Rensing S."/>
            <person name="Lang D."/>
            <person name="Zimmer A."/>
            <person name="Terry A."/>
            <person name="Salamov A."/>
            <person name="Shapiro H."/>
            <person name="Nishiyama T."/>
            <person name="Perroud P.-F."/>
            <person name="Lindquist E."/>
            <person name="Kamisugi Y."/>
            <person name="Tanahashi T."/>
            <person name="Sakakibara K."/>
            <person name="Fujita T."/>
            <person name="Oishi K."/>
            <person name="Shin-I T."/>
            <person name="Kuroki Y."/>
            <person name="Toyoda A."/>
            <person name="Suzuki Y."/>
            <person name="Hashimoto A."/>
            <person name="Yamaguchi K."/>
            <person name="Sugano A."/>
            <person name="Kohara Y."/>
            <person name="Fujiyama A."/>
            <person name="Anterola A."/>
            <person name="Aoki S."/>
            <person name="Ashton N."/>
            <person name="Barbazuk W.B."/>
            <person name="Barker E."/>
            <person name="Bennetzen J."/>
            <person name="Bezanilla M."/>
            <person name="Blankenship R."/>
            <person name="Cho S.H."/>
            <person name="Dutcher S."/>
            <person name="Estelle M."/>
            <person name="Fawcett J.A."/>
            <person name="Gundlach H."/>
            <person name="Hanada K."/>
            <person name="Heyl A."/>
            <person name="Hicks K.A."/>
            <person name="Hugh J."/>
            <person name="Lohr M."/>
            <person name="Mayer K."/>
            <person name="Melkozernov A."/>
            <person name="Murata T."/>
            <person name="Nelson D."/>
            <person name="Pils B."/>
            <person name="Prigge M."/>
            <person name="Reiss B."/>
            <person name="Renner T."/>
            <person name="Rombauts S."/>
            <person name="Rushton P."/>
            <person name="Sanderfoot A."/>
            <person name="Schween G."/>
            <person name="Shiu S.-H."/>
            <person name="Stueber K."/>
            <person name="Theodoulou F.L."/>
            <person name="Tu H."/>
            <person name="Van de Peer Y."/>
            <person name="Verrier P.J."/>
            <person name="Waters E."/>
            <person name="Wood A."/>
            <person name="Yang L."/>
            <person name="Cove D."/>
            <person name="Cuming A."/>
            <person name="Hasebe M."/>
            <person name="Lucas S."/>
            <person name="Mishler D.B."/>
            <person name="Reski R."/>
            <person name="Grigoriev I."/>
            <person name="Quatrano R.S."/>
            <person name="Boore J.L."/>
        </authorList>
    </citation>
    <scope>NUCLEOTIDE SEQUENCE [LARGE SCALE GENOMIC DNA]</scope>
    <source>
        <strain evidence="17 18">cv. Gransden 2004</strain>
    </source>
</reference>
<comment type="similarity">
    <text evidence="3">Belongs to the XPG/RAD2 endonuclease family. XPG subfamily.</text>
</comment>
<evidence type="ECO:0000256" key="2">
    <source>
        <dbReference type="ARBA" id="ARBA00004123"/>
    </source>
</evidence>
<accession>A0A2K1JW31</accession>
<evidence type="ECO:0000259" key="14">
    <source>
        <dbReference type="SMART" id="SM00484"/>
    </source>
</evidence>
<keyword evidence="8" id="KW-0378">Hydrolase</keyword>
<keyword evidence="5" id="KW-0479">Metal-binding</keyword>
<dbReference type="PaxDb" id="3218-PP1S31_24V6.1"/>
<dbReference type="PANTHER" id="PTHR16171:SF7">
    <property type="entry name" value="DNA REPAIR PROTEIN RAD2"/>
    <property type="match status" value="1"/>
</dbReference>
<evidence type="ECO:0000313" key="17">
    <source>
        <dbReference type="EnsemblPlants" id="Pp3c11_24040V3.1"/>
    </source>
</evidence>
<feature type="compositionally biased region" description="Basic residues" evidence="13">
    <location>
        <begin position="1402"/>
        <end position="1413"/>
    </location>
</feature>
<feature type="coiled-coil region" evidence="12">
    <location>
        <begin position="979"/>
        <end position="1031"/>
    </location>
</feature>
<reference evidence="16 18" key="2">
    <citation type="journal article" date="2018" name="Plant J.">
        <title>The Physcomitrella patens chromosome-scale assembly reveals moss genome structure and evolution.</title>
        <authorList>
            <person name="Lang D."/>
            <person name="Ullrich K.K."/>
            <person name="Murat F."/>
            <person name="Fuchs J."/>
            <person name="Jenkins J."/>
            <person name="Haas F.B."/>
            <person name="Piednoel M."/>
            <person name="Gundlach H."/>
            <person name="Van Bel M."/>
            <person name="Meyberg R."/>
            <person name="Vives C."/>
            <person name="Morata J."/>
            <person name="Symeonidi A."/>
            <person name="Hiss M."/>
            <person name="Muchero W."/>
            <person name="Kamisugi Y."/>
            <person name="Saleh O."/>
            <person name="Blanc G."/>
            <person name="Decker E.L."/>
            <person name="van Gessel N."/>
            <person name="Grimwood J."/>
            <person name="Hayes R.D."/>
            <person name="Graham S.W."/>
            <person name="Gunter L.E."/>
            <person name="McDaniel S.F."/>
            <person name="Hoernstein S.N.W."/>
            <person name="Larsson A."/>
            <person name="Li F.W."/>
            <person name="Perroud P.F."/>
            <person name="Phillips J."/>
            <person name="Ranjan P."/>
            <person name="Rokshar D.S."/>
            <person name="Rothfels C.J."/>
            <person name="Schneider L."/>
            <person name="Shu S."/>
            <person name="Stevenson D.W."/>
            <person name="Thummler F."/>
            <person name="Tillich M."/>
            <person name="Villarreal Aguilar J.C."/>
            <person name="Widiez T."/>
            <person name="Wong G.K."/>
            <person name="Wymore A."/>
            <person name="Zhang Y."/>
            <person name="Zimmer A.D."/>
            <person name="Quatrano R.S."/>
            <person name="Mayer K.F.X."/>
            <person name="Goodstein D."/>
            <person name="Casacuberta J.M."/>
            <person name="Vandepoele K."/>
            <person name="Reski R."/>
            <person name="Cuming A.C."/>
            <person name="Tuskan G.A."/>
            <person name="Maumus F."/>
            <person name="Salse J."/>
            <person name="Schmutz J."/>
            <person name="Rensing S.A."/>
        </authorList>
    </citation>
    <scope>NUCLEOTIDE SEQUENCE [LARGE SCALE GENOMIC DNA]</scope>
    <source>
        <strain evidence="17 18">cv. Gransden 2004</strain>
    </source>
</reference>